<organism evidence="1 2">
    <name type="scientific">Pseudomonas putida</name>
    <name type="common">Arthrobacter siderocapsulatus</name>
    <dbReference type="NCBI Taxonomy" id="303"/>
    <lineage>
        <taxon>Bacteria</taxon>
        <taxon>Pseudomonadati</taxon>
        <taxon>Pseudomonadota</taxon>
        <taxon>Gammaproteobacteria</taxon>
        <taxon>Pseudomonadales</taxon>
        <taxon>Pseudomonadaceae</taxon>
        <taxon>Pseudomonas</taxon>
    </lineage>
</organism>
<evidence type="ECO:0008006" key="3">
    <source>
        <dbReference type="Google" id="ProtNLM"/>
    </source>
</evidence>
<dbReference type="InterPro" id="IPR007375">
    <property type="entry name" value="SoxG"/>
</dbReference>
<dbReference type="OrthoDB" id="9179874at2"/>
<dbReference type="SUPFAM" id="SSF103025">
    <property type="entry name" value="Folate-binding domain"/>
    <property type="match status" value="1"/>
</dbReference>
<dbReference type="Pfam" id="PF04268">
    <property type="entry name" value="SoxG"/>
    <property type="match status" value="1"/>
</dbReference>
<name>A0A1Q9R948_PSEPU</name>
<dbReference type="EMBL" id="MKZO01000010">
    <property type="protein sequence ID" value="OLS63855.1"/>
    <property type="molecule type" value="Genomic_DNA"/>
</dbReference>
<proteinExistence type="predicted"/>
<evidence type="ECO:0000313" key="2">
    <source>
        <dbReference type="Proteomes" id="UP000186736"/>
    </source>
</evidence>
<dbReference type="Gene3D" id="3.30.1360.120">
    <property type="entry name" value="Probable tRNA modification gtpase trme, domain 1"/>
    <property type="match status" value="1"/>
</dbReference>
<evidence type="ECO:0000313" key="1">
    <source>
        <dbReference type="EMBL" id="OLS63855.1"/>
    </source>
</evidence>
<gene>
    <name evidence="1" type="ORF">PSEMO_11690</name>
</gene>
<dbReference type="AlphaFoldDB" id="A0A1Q9R948"/>
<dbReference type="InterPro" id="IPR027266">
    <property type="entry name" value="TrmE/GcvT-like"/>
</dbReference>
<comment type="caution">
    <text evidence="1">The sequence shown here is derived from an EMBL/GenBank/DDBJ whole genome shotgun (WGS) entry which is preliminary data.</text>
</comment>
<protein>
    <recommendedName>
        <fullName evidence="3">Sarcosine oxidase</fullName>
    </recommendedName>
</protein>
<dbReference type="Proteomes" id="UP000186736">
    <property type="component" value="Unassembled WGS sequence"/>
</dbReference>
<reference evidence="1 2" key="1">
    <citation type="submission" date="2016-10" db="EMBL/GenBank/DDBJ databases">
        <title>Genome Sequence of Pseudomonas putida GM4FR.</title>
        <authorList>
            <person name="Poehlein A."/>
            <person name="Wemheuer F."/>
            <person name="Hollensteiner J."/>
            <person name="Wemheuer B."/>
        </authorList>
    </citation>
    <scope>NUCLEOTIDE SEQUENCE [LARGE SCALE GENOMIC DNA]</scope>
    <source>
        <strain evidence="1 2">GM4FR</strain>
    </source>
</reference>
<sequence>MTSLNPIERCALIDLTDLPRVGFRGVDAAGWLTARGYSLPSAPNQAVACDDGTLVARLSQTEYFLLGSLADRGQRIATEEAGWVLGEERNYLLPRQDSHAWLQLSGKHVAEVMAKICGVDLRAEAFPVGSVAQTSVARLNVIVINAGSAELAKFYLLCDRASVEYFQGAVLDAMGEFGGVPVALENLLG</sequence>
<dbReference type="RefSeq" id="WP_075802212.1">
    <property type="nucleotide sequence ID" value="NZ_MKZO01000010.1"/>
</dbReference>
<accession>A0A1Q9R948</accession>